<protein>
    <recommendedName>
        <fullName evidence="4">Transmembrane protein</fullName>
    </recommendedName>
</protein>
<feature type="transmembrane region" description="Helical" evidence="1">
    <location>
        <begin position="76"/>
        <end position="98"/>
    </location>
</feature>
<reference evidence="2 3" key="1">
    <citation type="submission" date="2019-02" db="EMBL/GenBank/DDBJ databases">
        <title>Deep-cultivation of Planctomycetes and their phenomic and genomic characterization uncovers novel biology.</title>
        <authorList>
            <person name="Wiegand S."/>
            <person name="Jogler M."/>
            <person name="Boedeker C."/>
            <person name="Pinto D."/>
            <person name="Vollmers J."/>
            <person name="Rivas-Marin E."/>
            <person name="Kohn T."/>
            <person name="Peeters S.H."/>
            <person name="Heuer A."/>
            <person name="Rast P."/>
            <person name="Oberbeckmann S."/>
            <person name="Bunk B."/>
            <person name="Jeske O."/>
            <person name="Meyerdierks A."/>
            <person name="Storesund J.E."/>
            <person name="Kallscheuer N."/>
            <person name="Luecker S."/>
            <person name="Lage O.M."/>
            <person name="Pohl T."/>
            <person name="Merkel B.J."/>
            <person name="Hornburger P."/>
            <person name="Mueller R.-W."/>
            <person name="Bruemmer F."/>
            <person name="Labrenz M."/>
            <person name="Spormann A.M."/>
            <person name="Op Den Camp H."/>
            <person name="Overmann J."/>
            <person name="Amann R."/>
            <person name="Jetten M.S.M."/>
            <person name="Mascher T."/>
            <person name="Medema M.H."/>
            <person name="Devos D.P."/>
            <person name="Kaster A.-K."/>
            <person name="Ovreas L."/>
            <person name="Rohde M."/>
            <person name="Galperin M.Y."/>
            <person name="Jogler C."/>
        </authorList>
    </citation>
    <scope>NUCLEOTIDE SEQUENCE [LARGE SCALE GENOMIC DNA]</scope>
    <source>
        <strain evidence="2 3">Pla22</strain>
    </source>
</reference>
<evidence type="ECO:0000313" key="2">
    <source>
        <dbReference type="EMBL" id="TWT49691.1"/>
    </source>
</evidence>
<comment type="caution">
    <text evidence="2">The sequence shown here is derived from an EMBL/GenBank/DDBJ whole genome shotgun (WGS) entry which is preliminary data.</text>
</comment>
<evidence type="ECO:0008006" key="4">
    <source>
        <dbReference type="Google" id="ProtNLM"/>
    </source>
</evidence>
<keyword evidence="1" id="KW-0812">Transmembrane</keyword>
<organism evidence="2 3">
    <name type="scientific">Rubripirellula amarantea</name>
    <dbReference type="NCBI Taxonomy" id="2527999"/>
    <lineage>
        <taxon>Bacteria</taxon>
        <taxon>Pseudomonadati</taxon>
        <taxon>Planctomycetota</taxon>
        <taxon>Planctomycetia</taxon>
        <taxon>Pirellulales</taxon>
        <taxon>Pirellulaceae</taxon>
        <taxon>Rubripirellula</taxon>
    </lineage>
</organism>
<keyword evidence="3" id="KW-1185">Reference proteome</keyword>
<keyword evidence="1" id="KW-1133">Transmembrane helix</keyword>
<feature type="transmembrane region" description="Helical" evidence="1">
    <location>
        <begin position="40"/>
        <end position="64"/>
    </location>
</feature>
<dbReference type="Proteomes" id="UP000316598">
    <property type="component" value="Unassembled WGS sequence"/>
</dbReference>
<dbReference type="AlphaFoldDB" id="A0A5C5WI10"/>
<feature type="transmembrane region" description="Helical" evidence="1">
    <location>
        <begin position="110"/>
        <end position="130"/>
    </location>
</feature>
<dbReference type="OrthoDB" id="279517at2"/>
<dbReference type="RefSeq" id="WP_146517237.1">
    <property type="nucleotide sequence ID" value="NZ_SJPI01000003.1"/>
</dbReference>
<accession>A0A5C5WI10</accession>
<sequence>MSIWIDRVLTAGLLVIIALLTITAIPVIGGGHLEGRWLLAHMMASGAMVFVLPAFGITGLVRAVRSERFPKIRRAAFWIILVAGFFTIATVFLCMLPLPSTDQMHQLIFWHAFAGFVTTASAILFTLGLVMSRRTETTN</sequence>
<keyword evidence="1" id="KW-0472">Membrane</keyword>
<dbReference type="EMBL" id="SJPI01000003">
    <property type="protein sequence ID" value="TWT49691.1"/>
    <property type="molecule type" value="Genomic_DNA"/>
</dbReference>
<gene>
    <name evidence="2" type="ORF">Pla22_48890</name>
</gene>
<evidence type="ECO:0000256" key="1">
    <source>
        <dbReference type="SAM" id="Phobius"/>
    </source>
</evidence>
<name>A0A5C5WI10_9BACT</name>
<proteinExistence type="predicted"/>
<evidence type="ECO:0000313" key="3">
    <source>
        <dbReference type="Proteomes" id="UP000316598"/>
    </source>
</evidence>